<dbReference type="PROSITE" id="PS51257">
    <property type="entry name" value="PROKAR_LIPOPROTEIN"/>
    <property type="match status" value="1"/>
</dbReference>
<comment type="caution">
    <text evidence="2">The sequence shown here is derived from an EMBL/GenBank/DDBJ whole genome shotgun (WGS) entry which is preliminary data.</text>
</comment>
<dbReference type="Proteomes" id="UP001597214">
    <property type="component" value="Unassembled WGS sequence"/>
</dbReference>
<reference evidence="3" key="1">
    <citation type="journal article" date="2019" name="Int. J. Syst. Evol. Microbiol.">
        <title>The Global Catalogue of Microorganisms (GCM) 10K type strain sequencing project: providing services to taxonomists for standard genome sequencing and annotation.</title>
        <authorList>
            <consortium name="The Broad Institute Genomics Platform"/>
            <consortium name="The Broad Institute Genome Sequencing Center for Infectious Disease"/>
            <person name="Wu L."/>
            <person name="Ma J."/>
        </authorList>
    </citation>
    <scope>NUCLEOTIDE SEQUENCE [LARGE SCALE GENOMIC DNA]</scope>
    <source>
        <strain evidence="3">CCUG 49339</strain>
    </source>
</reference>
<gene>
    <name evidence="2" type="ORF">ACFSCX_22245</name>
</gene>
<dbReference type="RefSeq" id="WP_377930440.1">
    <property type="nucleotide sequence ID" value="NZ_JBHUEM010000054.1"/>
</dbReference>
<proteinExistence type="predicted"/>
<keyword evidence="3" id="KW-1185">Reference proteome</keyword>
<dbReference type="EMBL" id="JBHUEM010000054">
    <property type="protein sequence ID" value="MFD1739207.1"/>
    <property type="molecule type" value="Genomic_DNA"/>
</dbReference>
<dbReference type="InterPro" id="IPR032250">
    <property type="entry name" value="DUF4825"/>
</dbReference>
<dbReference type="Pfam" id="PF16107">
    <property type="entry name" value="DUF4825"/>
    <property type="match status" value="1"/>
</dbReference>
<name>A0ABW4LVQ1_9BACI</name>
<evidence type="ECO:0000313" key="3">
    <source>
        <dbReference type="Proteomes" id="UP001597214"/>
    </source>
</evidence>
<sequence length="164" mass="18989">MKNITFFLCISVIVLFISGCNSSTIDEELDIFQYKNSYVGDNGAVGKITRQLPNPNGEQLNGLELKTTEELYGIILNYSQVETNDSIEIDYNELALTNATLILALVTNADWVQFNFVEKELIVTREELQNLYGKDIRQFNDEEKLRNFIQEQLENEHKVNEFFY</sequence>
<accession>A0ABW4LVQ1</accession>
<evidence type="ECO:0000313" key="2">
    <source>
        <dbReference type="EMBL" id="MFD1739207.1"/>
    </source>
</evidence>
<evidence type="ECO:0000259" key="1">
    <source>
        <dbReference type="Pfam" id="PF16107"/>
    </source>
</evidence>
<feature type="domain" description="DUF4825" evidence="1">
    <location>
        <begin position="32"/>
        <end position="118"/>
    </location>
</feature>
<organism evidence="2 3">
    <name type="scientific">Bacillus salitolerans</name>
    <dbReference type="NCBI Taxonomy" id="1437434"/>
    <lineage>
        <taxon>Bacteria</taxon>
        <taxon>Bacillati</taxon>
        <taxon>Bacillota</taxon>
        <taxon>Bacilli</taxon>
        <taxon>Bacillales</taxon>
        <taxon>Bacillaceae</taxon>
        <taxon>Bacillus</taxon>
    </lineage>
</organism>
<protein>
    <submittedName>
        <fullName evidence="2">DUF4825 domain-containing protein</fullName>
    </submittedName>
</protein>